<dbReference type="InterPro" id="IPR041667">
    <property type="entry name" value="Cupin_8"/>
</dbReference>
<name>A0A814PE81_9BILA</name>
<evidence type="ECO:0000256" key="1">
    <source>
        <dbReference type="ARBA" id="ARBA00004496"/>
    </source>
</evidence>
<organism evidence="5 6">
    <name type="scientific">Rotaria sordida</name>
    <dbReference type="NCBI Taxonomy" id="392033"/>
    <lineage>
        <taxon>Eukaryota</taxon>
        <taxon>Metazoa</taxon>
        <taxon>Spiralia</taxon>
        <taxon>Gnathifera</taxon>
        <taxon>Rotifera</taxon>
        <taxon>Eurotatoria</taxon>
        <taxon>Bdelloidea</taxon>
        <taxon>Philodinida</taxon>
        <taxon>Philodinidae</taxon>
        <taxon>Rotaria</taxon>
    </lineage>
</organism>
<evidence type="ECO:0000259" key="4">
    <source>
        <dbReference type="PROSITE" id="PS51184"/>
    </source>
</evidence>
<keyword evidence="2" id="KW-0963">Cytoplasm</keyword>
<comment type="subcellular location">
    <subcellularLocation>
        <location evidence="1">Cytoplasm</location>
    </subcellularLocation>
</comment>
<dbReference type="GO" id="GO:0005737">
    <property type="term" value="C:cytoplasm"/>
    <property type="evidence" value="ECO:0007669"/>
    <property type="project" value="UniProtKB-SubCell"/>
</dbReference>
<gene>
    <name evidence="5" type="ORF">ZHD862_LOCUS17778</name>
</gene>
<dbReference type="PANTHER" id="PTHR12461">
    <property type="entry name" value="HYPOXIA-INDUCIBLE FACTOR 1 ALPHA INHIBITOR-RELATED"/>
    <property type="match status" value="1"/>
</dbReference>
<evidence type="ECO:0000313" key="6">
    <source>
        <dbReference type="Proteomes" id="UP000663864"/>
    </source>
</evidence>
<dbReference type="InterPro" id="IPR003347">
    <property type="entry name" value="JmjC_dom"/>
</dbReference>
<sequence>MMIAPPHWNVPYIFKGATIINDSHSWTEGQRLADLFKQKLLSFRVGKRQKSLFGDRVQFEKDCIHIQSTIDDFLCWTTSIDNNNSLPINHPLNQYSNKEYFAYADYMHLPEIFENDQHPLINMINWSDMGLKDRCGKESTLWIGSQGAHTPCHYDTYGINFVAQIVGKKRWLLFPPNSPIGQLQTRIPYEESSVYIDVDPSQLNKFKNIDVYDIILEPGDVLFVPKHWWHFVSSLDLITISVNSWLEQPDDHVERIKEMLVRQIITSIMMSHDYSSDQWLNHNEVATDPMINLTLLSSLLTHSEVKEPPSKRCRYIITPANHVHEQCLTSTLLGNIGLPNSNDNVFINTYSDESNNEILLKRLVKAMTAPDTIDLIYNKLLSV</sequence>
<dbReference type="Proteomes" id="UP000663864">
    <property type="component" value="Unassembled WGS sequence"/>
</dbReference>
<dbReference type="EMBL" id="CAJNOT010000896">
    <property type="protein sequence ID" value="CAF1104501.1"/>
    <property type="molecule type" value="Genomic_DNA"/>
</dbReference>
<dbReference type="PROSITE" id="PS51184">
    <property type="entry name" value="JMJC"/>
    <property type="match status" value="1"/>
</dbReference>
<comment type="function">
    <text evidence="3">May play a role in cellular stress response.</text>
</comment>
<dbReference type="PANTHER" id="PTHR12461:SF43">
    <property type="entry name" value="HSPB1-ASSOCIATED PROTEIN 1"/>
    <property type="match status" value="1"/>
</dbReference>
<dbReference type="Gene3D" id="2.60.120.650">
    <property type="entry name" value="Cupin"/>
    <property type="match status" value="1"/>
</dbReference>
<dbReference type="SUPFAM" id="SSF51197">
    <property type="entry name" value="Clavaminate synthase-like"/>
    <property type="match status" value="1"/>
</dbReference>
<proteinExistence type="predicted"/>
<protein>
    <recommendedName>
        <fullName evidence="4">JmjC domain-containing protein</fullName>
    </recommendedName>
</protein>
<accession>A0A814PE81</accession>
<evidence type="ECO:0000256" key="3">
    <source>
        <dbReference type="ARBA" id="ARBA00037342"/>
    </source>
</evidence>
<comment type="caution">
    <text evidence="5">The sequence shown here is derived from an EMBL/GenBank/DDBJ whole genome shotgun (WGS) entry which is preliminary data.</text>
</comment>
<evidence type="ECO:0000313" key="5">
    <source>
        <dbReference type="EMBL" id="CAF1104501.1"/>
    </source>
</evidence>
<evidence type="ECO:0000256" key="2">
    <source>
        <dbReference type="ARBA" id="ARBA00022490"/>
    </source>
</evidence>
<dbReference type="Pfam" id="PF13621">
    <property type="entry name" value="Cupin_8"/>
    <property type="match status" value="1"/>
</dbReference>
<dbReference type="SMART" id="SM00558">
    <property type="entry name" value="JmjC"/>
    <property type="match status" value="1"/>
</dbReference>
<reference evidence="5" key="1">
    <citation type="submission" date="2021-02" db="EMBL/GenBank/DDBJ databases">
        <authorList>
            <person name="Nowell W R."/>
        </authorList>
    </citation>
    <scope>NUCLEOTIDE SEQUENCE</scope>
</reference>
<dbReference type="AlphaFoldDB" id="A0A814PE81"/>
<feature type="domain" description="JmjC" evidence="4">
    <location>
        <begin position="116"/>
        <end position="261"/>
    </location>
</feature>